<reference evidence="4 5" key="1">
    <citation type="journal article" date="2009" name="Nature">
        <title>Evolution of pathogenicity and sexual reproduction in eight Candida genomes.</title>
        <authorList>
            <person name="Butler G."/>
            <person name="Rasmussen M.D."/>
            <person name="Lin M.F."/>
            <person name="Santos M.A."/>
            <person name="Sakthikumar S."/>
            <person name="Munro C.A."/>
            <person name="Rheinbay E."/>
            <person name="Grabherr M."/>
            <person name="Forche A."/>
            <person name="Reedy J.L."/>
            <person name="Agrafioti I."/>
            <person name="Arnaud M.B."/>
            <person name="Bates S."/>
            <person name="Brown A.J."/>
            <person name="Brunke S."/>
            <person name="Costanzo M.C."/>
            <person name="Fitzpatrick D.A."/>
            <person name="de Groot P.W."/>
            <person name="Harris D."/>
            <person name="Hoyer L.L."/>
            <person name="Hube B."/>
            <person name="Klis F.M."/>
            <person name="Kodira C."/>
            <person name="Lennard N."/>
            <person name="Logue M.E."/>
            <person name="Martin R."/>
            <person name="Neiman A.M."/>
            <person name="Nikolaou E."/>
            <person name="Quail M.A."/>
            <person name="Quinn J."/>
            <person name="Santos M.C."/>
            <person name="Schmitzberger F.F."/>
            <person name="Sherlock G."/>
            <person name="Shah P."/>
            <person name="Silverstein K.A."/>
            <person name="Skrzypek M.S."/>
            <person name="Soll D."/>
            <person name="Staggs R."/>
            <person name="Stansfield I."/>
            <person name="Stumpf M.P."/>
            <person name="Sudbery P.E."/>
            <person name="Srikantha T."/>
            <person name="Zeng Q."/>
            <person name="Berman J."/>
            <person name="Berriman M."/>
            <person name="Heitman J."/>
            <person name="Gow N.A."/>
            <person name="Lorenz M.C."/>
            <person name="Birren B.W."/>
            <person name="Kellis M."/>
            <person name="Cuomo C.A."/>
        </authorList>
    </citation>
    <scope>NUCLEOTIDE SEQUENCE [LARGE SCALE GENOMIC DNA]</scope>
    <source>
        <strain evidence="5">ATCC 6260 / CBS 566 / DSM 6381 / JCM 1539 / NBRC 10279 / NRRL Y-324</strain>
    </source>
</reference>
<evidence type="ECO:0000313" key="5">
    <source>
        <dbReference type="Proteomes" id="UP000001997"/>
    </source>
</evidence>
<dbReference type="InParanoid" id="A5DN47"/>
<gene>
    <name evidence="4" type="ORF">PGUG_04698</name>
</gene>
<dbReference type="Gene3D" id="1.10.472.10">
    <property type="entry name" value="Cyclin-like"/>
    <property type="match status" value="1"/>
</dbReference>
<dbReference type="SUPFAM" id="SSF47954">
    <property type="entry name" value="Cyclin-like"/>
    <property type="match status" value="1"/>
</dbReference>
<evidence type="ECO:0000256" key="1">
    <source>
        <dbReference type="RuleBase" id="RU000383"/>
    </source>
</evidence>
<dbReference type="EMBL" id="CH408160">
    <property type="protein sequence ID" value="EDK40600.2"/>
    <property type="molecule type" value="Genomic_DNA"/>
</dbReference>
<keyword evidence="1" id="KW-0195">Cyclin</keyword>
<dbReference type="Proteomes" id="UP000001997">
    <property type="component" value="Unassembled WGS sequence"/>
</dbReference>
<accession>A5DN47</accession>
<keyword evidence="5" id="KW-1185">Reference proteome</keyword>
<dbReference type="GeneID" id="5124795"/>
<dbReference type="InterPro" id="IPR036915">
    <property type="entry name" value="Cyclin-like_sf"/>
</dbReference>
<dbReference type="AlphaFoldDB" id="A5DN47"/>
<dbReference type="Pfam" id="PF00134">
    <property type="entry name" value="Cyclin_N"/>
    <property type="match status" value="1"/>
</dbReference>
<name>A5DN47_PICGU</name>
<dbReference type="InterPro" id="IPR006671">
    <property type="entry name" value="Cyclin_N"/>
</dbReference>
<dbReference type="STRING" id="294746.A5DN47"/>
<protein>
    <recommendedName>
        <fullName evidence="3">Cyclin-like domain-containing protein</fullName>
    </recommendedName>
</protein>
<sequence>MFTQTNYPQHLYRKELSCHNATLEEYAEEIVDELKSASQNCKNPPRTHLFQQQPYLTFAIRCKLVDFCMKMGVRLKIIPFVICKAVTLFDRYCSTRIVLLDQAQLIITTCLWIAAKVQGGNNHFINVQNAEKFPDAKTINDLGYGAGGRYIGPTQRYRIPKLNELVKLCGAKCKYDEGMFRQMELHILSTLDWQVNDTNIEDYLIQSKELDCTQYIESFKVKEFVAYCKLFSADLLEVDYSKFACVSLDVINEFGSLERTQTPNICIEKLDVEQYKHIKKHIIKSIVSAPDFLLGQFPMQGPQMLYTNLVSNCRHPYNPRKVPKIFNSIPAPHNLPDYTLPIDTNYSIKRPAKEQAQSLGNKPLLFIRSEIQQKSASQTSIVSTSSRDDTYTSIFDPDSRGVGAHTPVTDEESPLLQSKSRTLSQIL</sequence>
<dbReference type="PANTHER" id="PTHR21615">
    <property type="entry name" value="CYCLIN N-TERMINAL DOMAIN-CONTAINING PROTEIN 1"/>
    <property type="match status" value="1"/>
</dbReference>
<evidence type="ECO:0000259" key="3">
    <source>
        <dbReference type="SMART" id="SM00385"/>
    </source>
</evidence>
<dbReference type="eggNOG" id="KOG0653">
    <property type="taxonomic scope" value="Eukaryota"/>
</dbReference>
<dbReference type="VEuPathDB" id="FungiDB:PGUG_04698"/>
<feature type="compositionally biased region" description="Polar residues" evidence="2">
    <location>
        <begin position="415"/>
        <end position="427"/>
    </location>
</feature>
<dbReference type="OrthoDB" id="5590282at2759"/>
<dbReference type="RefSeq" id="XP_001482743.2">
    <property type="nucleotide sequence ID" value="XM_001482693.1"/>
</dbReference>
<dbReference type="HOGENOM" id="CLU_642679_0_0_1"/>
<dbReference type="PANTHER" id="PTHR21615:SF2">
    <property type="entry name" value="CYCLIN N-TERMINAL DOMAIN-CONTAINING PROTEIN 1"/>
    <property type="match status" value="1"/>
</dbReference>
<evidence type="ECO:0000256" key="2">
    <source>
        <dbReference type="SAM" id="MobiDB-lite"/>
    </source>
</evidence>
<dbReference type="OMA" id="WIASKVQ"/>
<organism evidence="4 5">
    <name type="scientific">Meyerozyma guilliermondii (strain ATCC 6260 / CBS 566 / DSM 6381 / JCM 1539 / NBRC 10279 / NRRL Y-324)</name>
    <name type="common">Yeast</name>
    <name type="synonym">Candida guilliermondii</name>
    <dbReference type="NCBI Taxonomy" id="294746"/>
    <lineage>
        <taxon>Eukaryota</taxon>
        <taxon>Fungi</taxon>
        <taxon>Dikarya</taxon>
        <taxon>Ascomycota</taxon>
        <taxon>Saccharomycotina</taxon>
        <taxon>Pichiomycetes</taxon>
        <taxon>Debaryomycetaceae</taxon>
        <taxon>Meyerozyma</taxon>
    </lineage>
</organism>
<feature type="domain" description="Cyclin-like" evidence="3">
    <location>
        <begin position="66"/>
        <end position="189"/>
    </location>
</feature>
<evidence type="ECO:0000313" key="4">
    <source>
        <dbReference type="EMBL" id="EDK40600.2"/>
    </source>
</evidence>
<comment type="similarity">
    <text evidence="1">Belongs to the cyclin family.</text>
</comment>
<feature type="region of interest" description="Disordered" evidence="2">
    <location>
        <begin position="377"/>
        <end position="427"/>
    </location>
</feature>
<dbReference type="InterPro" id="IPR013763">
    <property type="entry name" value="Cyclin-like_dom"/>
</dbReference>
<dbReference type="KEGG" id="pgu:PGUG_04698"/>
<proteinExistence type="inferred from homology"/>
<dbReference type="SMART" id="SM00385">
    <property type="entry name" value="CYCLIN"/>
    <property type="match status" value="1"/>
</dbReference>